<comment type="caution">
    <text evidence="2">The sequence shown here is derived from an EMBL/GenBank/DDBJ whole genome shotgun (WGS) entry which is preliminary data.</text>
</comment>
<evidence type="ECO:0000256" key="1">
    <source>
        <dbReference type="SAM" id="MobiDB-lite"/>
    </source>
</evidence>
<dbReference type="Proteomes" id="UP000011682">
    <property type="component" value="Unassembled WGS sequence"/>
</dbReference>
<evidence type="ECO:0000313" key="2">
    <source>
        <dbReference type="EMBL" id="EPX63875.1"/>
    </source>
</evidence>
<reference evidence="2" key="1">
    <citation type="submission" date="2013-05" db="EMBL/GenBank/DDBJ databases">
        <title>Genome assembly of Cystobacter fuscus DSM 2262.</title>
        <authorList>
            <person name="Sharma G."/>
            <person name="Khatri I."/>
            <person name="Kaur C."/>
            <person name="Mayilraj S."/>
            <person name="Subramanian S."/>
        </authorList>
    </citation>
    <scope>NUCLEOTIDE SEQUENCE [LARGE SCALE GENOMIC DNA]</scope>
    <source>
        <strain evidence="2">DSM 2262</strain>
    </source>
</reference>
<organism evidence="2 3">
    <name type="scientific">Cystobacter fuscus (strain ATCC 25194 / DSM 2262 / NBRC 100088 / M29)</name>
    <dbReference type="NCBI Taxonomy" id="1242864"/>
    <lineage>
        <taxon>Bacteria</taxon>
        <taxon>Pseudomonadati</taxon>
        <taxon>Myxococcota</taxon>
        <taxon>Myxococcia</taxon>
        <taxon>Myxococcales</taxon>
        <taxon>Cystobacterineae</taxon>
        <taxon>Archangiaceae</taxon>
        <taxon>Cystobacter</taxon>
    </lineage>
</organism>
<protein>
    <submittedName>
        <fullName evidence="2">Uncharacterized protein</fullName>
    </submittedName>
</protein>
<proteinExistence type="predicted"/>
<keyword evidence="3" id="KW-1185">Reference proteome</keyword>
<feature type="region of interest" description="Disordered" evidence="1">
    <location>
        <begin position="1"/>
        <end position="67"/>
    </location>
</feature>
<sequence>MLHGRRFLGAPRAGGHPVRGRRHGGVRTLRWLGSARRGTRRREALKPSSRPPAPEVLSNFHARPDAS</sequence>
<evidence type="ECO:0000313" key="3">
    <source>
        <dbReference type="Proteomes" id="UP000011682"/>
    </source>
</evidence>
<dbReference type="AlphaFoldDB" id="S9PHR0"/>
<accession>S9PHR0</accession>
<gene>
    <name evidence="2" type="ORF">D187_005005</name>
</gene>
<name>S9PHR0_CYSF2</name>
<dbReference type="EMBL" id="ANAH02000004">
    <property type="protein sequence ID" value="EPX63875.1"/>
    <property type="molecule type" value="Genomic_DNA"/>
</dbReference>